<dbReference type="PROSITE" id="PS50110">
    <property type="entry name" value="RESPONSE_REGULATORY"/>
    <property type="match status" value="1"/>
</dbReference>
<dbReference type="GO" id="GO:0003677">
    <property type="term" value="F:DNA binding"/>
    <property type="evidence" value="ECO:0007669"/>
    <property type="project" value="UniProtKB-KW"/>
</dbReference>
<evidence type="ECO:0000259" key="8">
    <source>
        <dbReference type="PROSITE" id="PS50110"/>
    </source>
</evidence>
<evidence type="ECO:0000256" key="5">
    <source>
        <dbReference type="ARBA" id="ARBA00023125"/>
    </source>
</evidence>
<dbReference type="GO" id="GO:0000160">
    <property type="term" value="P:phosphorelay signal transduction system"/>
    <property type="evidence" value="ECO:0007669"/>
    <property type="project" value="InterPro"/>
</dbReference>
<dbReference type="OrthoDB" id="9808843at2"/>
<evidence type="ECO:0000256" key="3">
    <source>
        <dbReference type="ARBA" id="ARBA00023015"/>
    </source>
</evidence>
<dbReference type="InterPro" id="IPR058245">
    <property type="entry name" value="NreC/VraR/RcsB-like_REC"/>
</dbReference>
<dbReference type="SMART" id="SM00421">
    <property type="entry name" value="HTH_LUXR"/>
    <property type="match status" value="1"/>
</dbReference>
<proteinExistence type="inferred from homology"/>
<comment type="caution">
    <text evidence="9">The sequence shown here is derived from an EMBL/GenBank/DDBJ whole genome shotgun (WGS) entry which is preliminary data.</text>
</comment>
<dbReference type="CDD" id="cd17535">
    <property type="entry name" value="REC_NarL-like"/>
    <property type="match status" value="1"/>
</dbReference>
<protein>
    <recommendedName>
        <fullName evidence="8">Response regulatory domain-containing protein</fullName>
    </recommendedName>
</protein>
<keyword evidence="6" id="KW-0804">Transcription</keyword>
<reference evidence="10" key="1">
    <citation type="submission" date="2018-05" db="EMBL/GenBank/DDBJ databases">
        <authorList>
            <person name="Li Y."/>
        </authorList>
    </citation>
    <scope>NUCLEOTIDE SEQUENCE [LARGE SCALE GENOMIC DNA]</scope>
    <source>
        <strain evidence="10">sk1b4</strain>
    </source>
</reference>
<dbReference type="RefSeq" id="WP_109094394.1">
    <property type="nucleotide sequence ID" value="NZ_QETB01000006.1"/>
</dbReference>
<feature type="modified residue" description="4-aspartylphosphate" evidence="7">
    <location>
        <position position="65"/>
    </location>
</feature>
<comment type="similarity">
    <text evidence="1">Belongs to the sigma-70 factor family. ECF subfamily.</text>
</comment>
<keyword evidence="2 7" id="KW-0597">Phosphoprotein</keyword>
<evidence type="ECO:0000256" key="6">
    <source>
        <dbReference type="ARBA" id="ARBA00023163"/>
    </source>
</evidence>
<dbReference type="InterPro" id="IPR016032">
    <property type="entry name" value="Sig_transdc_resp-reg_C-effctor"/>
</dbReference>
<dbReference type="Pfam" id="PF08281">
    <property type="entry name" value="Sigma70_r4_2"/>
    <property type="match status" value="1"/>
</dbReference>
<dbReference type="AlphaFoldDB" id="A0A2V1K2P8"/>
<dbReference type="PANTHER" id="PTHR43214">
    <property type="entry name" value="TWO-COMPONENT RESPONSE REGULATOR"/>
    <property type="match status" value="1"/>
</dbReference>
<dbReference type="InterPro" id="IPR000792">
    <property type="entry name" value="Tscrpt_reg_LuxR_C"/>
</dbReference>
<evidence type="ECO:0000313" key="9">
    <source>
        <dbReference type="EMBL" id="PWF24498.1"/>
    </source>
</evidence>
<dbReference type="InterPro" id="IPR011006">
    <property type="entry name" value="CheY-like_superfamily"/>
</dbReference>
<dbReference type="Gene3D" id="3.40.50.2300">
    <property type="match status" value="1"/>
</dbReference>
<name>A0A2V1K2P8_9ACTO</name>
<evidence type="ECO:0000256" key="2">
    <source>
        <dbReference type="ARBA" id="ARBA00022553"/>
    </source>
</evidence>
<keyword evidence="4" id="KW-0731">Sigma factor</keyword>
<dbReference type="Proteomes" id="UP000245283">
    <property type="component" value="Unassembled WGS sequence"/>
</dbReference>
<dbReference type="EMBL" id="QETB01000006">
    <property type="protein sequence ID" value="PWF24498.1"/>
    <property type="molecule type" value="Genomic_DNA"/>
</dbReference>
<dbReference type="InterPro" id="IPR001789">
    <property type="entry name" value="Sig_transdc_resp-reg_receiver"/>
</dbReference>
<evidence type="ECO:0000256" key="1">
    <source>
        <dbReference type="ARBA" id="ARBA00010641"/>
    </source>
</evidence>
<organism evidence="9 10">
    <name type="scientific">Ancrocorticia populi</name>
    <dbReference type="NCBI Taxonomy" id="2175228"/>
    <lineage>
        <taxon>Bacteria</taxon>
        <taxon>Bacillati</taxon>
        <taxon>Actinomycetota</taxon>
        <taxon>Actinomycetes</taxon>
        <taxon>Actinomycetales</taxon>
        <taxon>Actinomycetaceae</taxon>
        <taxon>Ancrocorticia</taxon>
    </lineage>
</organism>
<dbReference type="Pfam" id="PF00072">
    <property type="entry name" value="Response_reg"/>
    <property type="match status" value="1"/>
</dbReference>
<keyword evidence="3" id="KW-0805">Transcription regulation</keyword>
<evidence type="ECO:0000256" key="4">
    <source>
        <dbReference type="ARBA" id="ARBA00023082"/>
    </source>
</evidence>
<keyword evidence="10" id="KW-1185">Reference proteome</keyword>
<evidence type="ECO:0000313" key="10">
    <source>
        <dbReference type="Proteomes" id="UP000245283"/>
    </source>
</evidence>
<dbReference type="GO" id="GO:0006352">
    <property type="term" value="P:DNA-templated transcription initiation"/>
    <property type="evidence" value="ECO:0007669"/>
    <property type="project" value="InterPro"/>
</dbReference>
<dbReference type="InterPro" id="IPR013249">
    <property type="entry name" value="RNA_pol_sigma70_r4_t2"/>
</dbReference>
<keyword evidence="5" id="KW-0238">DNA-binding</keyword>
<dbReference type="GO" id="GO:0016987">
    <property type="term" value="F:sigma factor activity"/>
    <property type="evidence" value="ECO:0007669"/>
    <property type="project" value="UniProtKB-KW"/>
</dbReference>
<accession>A0A2V1K2P8</accession>
<dbReference type="SUPFAM" id="SSF52172">
    <property type="entry name" value="CheY-like"/>
    <property type="match status" value="1"/>
</dbReference>
<sequence length="229" mass="24734">MSTTLRVILVDDDQFVLSYLADLIGRGSSIDEASDYRVQIVGIAASGAEAVSLVREVRPDVVLMDLQMPGEVSGADAIRTITHGIEPPKVLALTAFGDDRNIRQALAAGADGYLIKAQAANVLVSSIIKAHEGEAVASPDVTKHLMNHLVHEDSEVLEARELVRELHEDERKAAEFLAQGKTYDQIAAQMYNSPSNVKKLLSRARRTVGAANSVELAVIIDRAKLRGVE</sequence>
<gene>
    <name evidence="9" type="ORF">DD236_10700</name>
</gene>
<dbReference type="PANTHER" id="PTHR43214:SF43">
    <property type="entry name" value="TWO-COMPONENT RESPONSE REGULATOR"/>
    <property type="match status" value="1"/>
</dbReference>
<dbReference type="SUPFAM" id="SSF46894">
    <property type="entry name" value="C-terminal effector domain of the bipartite response regulators"/>
    <property type="match status" value="1"/>
</dbReference>
<dbReference type="SMART" id="SM00448">
    <property type="entry name" value="REC"/>
    <property type="match status" value="1"/>
</dbReference>
<evidence type="ECO:0000256" key="7">
    <source>
        <dbReference type="PROSITE-ProRule" id="PRU00169"/>
    </source>
</evidence>
<feature type="domain" description="Response regulatory" evidence="8">
    <location>
        <begin position="6"/>
        <end position="131"/>
    </location>
</feature>
<dbReference type="InterPro" id="IPR039420">
    <property type="entry name" value="WalR-like"/>
</dbReference>